<accession>A0A9Q9F8I8</accession>
<gene>
    <name evidence="1" type="ORF">GPU96_08g14570</name>
</gene>
<dbReference type="Gene3D" id="1.25.10.10">
    <property type="entry name" value="Leucine-rich Repeat Variant"/>
    <property type="match status" value="1"/>
</dbReference>
<sequence>MFFKKHTEPKPLRVEEELILLSNRLSGSIYYEDQADALSKVLEMSGVYPVEVGVHALQDVIYSMEKMEDVSIHLDILNNILGCTHRMEFIDIIVKNPETLRILCDCIKNEKKEGEIYDLLCVLSASELFPLKAIGIPGMAYHCAQMIKEKKMGLIPRLVEQDQNFKRELTFMGIFENLLKVLQDGFSKDAMSTLVLLLRDCPFNQNYFDELKWDFILKFIDKHPGEVFDVLSSLIDLKNTDCRKLQSSVYEKIDLALVLKSKRWSLLYLIIKDNRSYTEKLLETPIFDKIEEELPKESLVRRRNEIYLLVDYLLFWNDFDASRLDSYKIYTMKSLREQSIPTGDLIERAFGIISQFDNREESATFDALIFIIFNFEKTRAEKMIPVLSGIFGDYTRPKLHRSLCLIILLMLEITVDGININRYTADHLLREARLLLCSIDLNSPLYLTNEMVDILVNNIGDLVCSR</sequence>
<reference evidence="1" key="1">
    <citation type="submission" date="2021-05" db="EMBL/GenBank/DDBJ databases">
        <title>Encephalitozoon hellem ATCC 50604 Complete Genome.</title>
        <authorList>
            <person name="Mascarenhas dos Santos A.C."/>
            <person name="Julian A.T."/>
            <person name="Pombert J.-F."/>
        </authorList>
    </citation>
    <scope>NUCLEOTIDE SEQUENCE</scope>
    <source>
        <strain evidence="1">ATCC 50604</strain>
    </source>
</reference>
<name>A0A9Q9F8I8_ENCHE</name>
<proteinExistence type="predicted"/>
<evidence type="ECO:0000313" key="2">
    <source>
        <dbReference type="Proteomes" id="UP001059546"/>
    </source>
</evidence>
<organism evidence="1 2">
    <name type="scientific">Encephalitozoon hellem</name>
    <name type="common">Microsporidian parasite</name>
    <dbReference type="NCBI Taxonomy" id="27973"/>
    <lineage>
        <taxon>Eukaryota</taxon>
        <taxon>Fungi</taxon>
        <taxon>Fungi incertae sedis</taxon>
        <taxon>Microsporidia</taxon>
        <taxon>Unikaryonidae</taxon>
        <taxon>Encephalitozoon</taxon>
    </lineage>
</organism>
<evidence type="ECO:0000313" key="1">
    <source>
        <dbReference type="EMBL" id="UTX43689.1"/>
    </source>
</evidence>
<dbReference type="InterPro" id="IPR011989">
    <property type="entry name" value="ARM-like"/>
</dbReference>
<dbReference type="Proteomes" id="UP001059546">
    <property type="component" value="Chromosome VIII"/>
</dbReference>
<dbReference type="AlphaFoldDB" id="A0A9Q9F8I8"/>
<protein>
    <submittedName>
        <fullName evidence="1">General vesicular transport factor</fullName>
    </submittedName>
</protein>
<dbReference type="EMBL" id="CP075154">
    <property type="protein sequence ID" value="UTX43689.1"/>
    <property type="molecule type" value="Genomic_DNA"/>
</dbReference>